<dbReference type="Pfam" id="PF01926">
    <property type="entry name" value="MMR_HSR1"/>
    <property type="match status" value="1"/>
</dbReference>
<dbReference type="Proteomes" id="UP000705983">
    <property type="component" value="Unassembled WGS sequence"/>
</dbReference>
<organism evidence="2 3">
    <name type="scientific">Flaviflexus equikiangi</name>
    <dbReference type="NCBI Taxonomy" id="2758573"/>
    <lineage>
        <taxon>Bacteria</taxon>
        <taxon>Bacillati</taxon>
        <taxon>Actinomycetota</taxon>
        <taxon>Actinomycetes</taxon>
        <taxon>Actinomycetales</taxon>
        <taxon>Actinomycetaceae</taxon>
        <taxon>Flaviflexus</taxon>
    </lineage>
</organism>
<reference evidence="3" key="1">
    <citation type="submission" date="2021-02" db="EMBL/GenBank/DDBJ databases">
        <title>Leucobacter sp. CX169.</title>
        <authorList>
            <person name="Cheng Y."/>
        </authorList>
    </citation>
    <scope>NUCLEOTIDE SEQUENCE [LARGE SCALE GENOMIC DNA]</scope>
    <source>
        <strain evidence="3">JY899</strain>
    </source>
</reference>
<gene>
    <name evidence="2" type="ORF">JVW63_05110</name>
</gene>
<dbReference type="InterPro" id="IPR027417">
    <property type="entry name" value="P-loop_NTPase"/>
</dbReference>
<evidence type="ECO:0000313" key="2">
    <source>
        <dbReference type="EMBL" id="MBM9433079.1"/>
    </source>
</evidence>
<feature type="domain" description="G" evidence="1">
    <location>
        <begin position="51"/>
        <end position="157"/>
    </location>
</feature>
<dbReference type="PANTHER" id="PTHR42698:SF1">
    <property type="entry name" value="GTPASE ERA, MITOCHONDRIAL"/>
    <property type="match status" value="1"/>
</dbReference>
<dbReference type="RefSeq" id="WP_187996386.1">
    <property type="nucleotide sequence ID" value="NZ_JACEXG010000002.1"/>
</dbReference>
<comment type="caution">
    <text evidence="2">The sequence shown here is derived from an EMBL/GenBank/DDBJ whole genome shotgun (WGS) entry which is preliminary data.</text>
</comment>
<dbReference type="SUPFAM" id="SSF52540">
    <property type="entry name" value="P-loop containing nucleoside triphosphate hydrolases"/>
    <property type="match status" value="1"/>
</dbReference>
<dbReference type="InterPro" id="IPR006073">
    <property type="entry name" value="GTP-bd"/>
</dbReference>
<dbReference type="PANTHER" id="PTHR42698">
    <property type="entry name" value="GTPASE ERA"/>
    <property type="match status" value="1"/>
</dbReference>
<evidence type="ECO:0000259" key="1">
    <source>
        <dbReference type="Pfam" id="PF01926"/>
    </source>
</evidence>
<sequence length="505" mass="54176">MTDTVEALQDVAFPLSVPGIHELRESQRSLQTQLSTRLLPHLLKEAVPAIVVLGGSSGAGKSTLLNTLIGEEVSEASVIRPTTKTPVLVLHEDDEGAMAEHLLLDLCDVIVTPNAIPGIALVDAPDLDSIDAHNRSVSQTLLNAADLWVFVTTASRYGDHLAWSTLTEAFDRGMTTAVVLNRLPERAKVAVRGDLMKRMAESGMGESPLFIVDDAGPTSGRLDAGRVAEFKEWLELMRSTRASKSLVSRTSRALMPAIRRELLDLADAAAAQTEAAASLRETAKQSGDEPWKKLENTIEVGRLASGAPTTQWLSLASTGGPLASLSTGRDILFPSRAIAKRDRAASDIAHAIDDALRVSLTQALISARERADFAWAGSYVDTTDLVVAVDIERLVERAVRQWHDDAAAAAARVTGPITKRVSTDGLADLLRAGAGGVTGLQSALSKTGGLGGLTRVQRALKQRCREAIDAVVEEYVTVIDRLDMPDSSTLRIRARELVDAVWEKK</sequence>
<dbReference type="Gene3D" id="3.40.50.300">
    <property type="entry name" value="P-loop containing nucleotide triphosphate hydrolases"/>
    <property type="match status" value="1"/>
</dbReference>
<accession>A0ABS2TIF6</accession>
<protein>
    <submittedName>
        <fullName evidence="2">50S ribosome-binding GTPase</fullName>
    </submittedName>
</protein>
<proteinExistence type="predicted"/>
<dbReference type="InterPro" id="IPR005662">
    <property type="entry name" value="GTPase_Era-like"/>
</dbReference>
<name>A0ABS2TIF6_9ACTO</name>
<evidence type="ECO:0000313" key="3">
    <source>
        <dbReference type="Proteomes" id="UP000705983"/>
    </source>
</evidence>
<dbReference type="EMBL" id="JAFFJS010000002">
    <property type="protein sequence ID" value="MBM9433079.1"/>
    <property type="molecule type" value="Genomic_DNA"/>
</dbReference>
<keyword evidence="3" id="KW-1185">Reference proteome</keyword>